<sequence>MLYIPWRDEEKDIIRGCDSYCERYEQVSETVSAVKMQFECNAAAVDQAIEQVQKVGVDEEVWDEEEQVLERVVVCLPFTMPSSAISAAVPETVLIPCEYYSLRLQGRLPITSEESLYTRRSVSLPTRVSATTR</sequence>
<reference evidence="1 2" key="1">
    <citation type="journal article" date="2023" name="Sci. Data">
        <title>Genome assembly of the Korean intertidal mud-creeper Batillaria attramentaria.</title>
        <authorList>
            <person name="Patra A.K."/>
            <person name="Ho P.T."/>
            <person name="Jun S."/>
            <person name="Lee S.J."/>
            <person name="Kim Y."/>
            <person name="Won Y.J."/>
        </authorList>
    </citation>
    <scope>NUCLEOTIDE SEQUENCE [LARGE SCALE GENOMIC DNA]</scope>
    <source>
        <strain evidence="1">Wonlab-2016</strain>
    </source>
</reference>
<gene>
    <name evidence="1" type="ORF">BaRGS_00027682</name>
</gene>
<dbReference type="Proteomes" id="UP001519460">
    <property type="component" value="Unassembled WGS sequence"/>
</dbReference>
<dbReference type="EMBL" id="JACVVK020000268">
    <property type="protein sequence ID" value="KAK7481046.1"/>
    <property type="molecule type" value="Genomic_DNA"/>
</dbReference>
<evidence type="ECO:0000313" key="1">
    <source>
        <dbReference type="EMBL" id="KAK7481046.1"/>
    </source>
</evidence>
<name>A0ABD0K207_9CAEN</name>
<comment type="caution">
    <text evidence="1">The sequence shown here is derived from an EMBL/GenBank/DDBJ whole genome shotgun (WGS) entry which is preliminary data.</text>
</comment>
<protein>
    <submittedName>
        <fullName evidence="1">Uncharacterized protein</fullName>
    </submittedName>
</protein>
<evidence type="ECO:0000313" key="2">
    <source>
        <dbReference type="Proteomes" id="UP001519460"/>
    </source>
</evidence>
<organism evidence="1 2">
    <name type="scientific">Batillaria attramentaria</name>
    <dbReference type="NCBI Taxonomy" id="370345"/>
    <lineage>
        <taxon>Eukaryota</taxon>
        <taxon>Metazoa</taxon>
        <taxon>Spiralia</taxon>
        <taxon>Lophotrochozoa</taxon>
        <taxon>Mollusca</taxon>
        <taxon>Gastropoda</taxon>
        <taxon>Caenogastropoda</taxon>
        <taxon>Sorbeoconcha</taxon>
        <taxon>Cerithioidea</taxon>
        <taxon>Batillariidae</taxon>
        <taxon>Batillaria</taxon>
    </lineage>
</organism>
<keyword evidence="2" id="KW-1185">Reference proteome</keyword>
<accession>A0ABD0K207</accession>
<proteinExistence type="predicted"/>
<dbReference type="AlphaFoldDB" id="A0ABD0K207"/>